<dbReference type="Pfam" id="PF05043">
    <property type="entry name" value="Mga"/>
    <property type="match status" value="1"/>
</dbReference>
<evidence type="ECO:0000256" key="5">
    <source>
        <dbReference type="ARBA" id="ARBA00023163"/>
    </source>
</evidence>
<protein>
    <submittedName>
        <fullName evidence="9">LicABCH operon regulator</fullName>
    </submittedName>
    <submittedName>
        <fullName evidence="10">PRD domain-containing protein</fullName>
    </submittedName>
</protein>
<organism evidence="10 11">
    <name type="scientific">Lacrimispora amygdalina</name>
    <dbReference type="NCBI Taxonomy" id="253257"/>
    <lineage>
        <taxon>Bacteria</taxon>
        <taxon>Bacillati</taxon>
        <taxon>Bacillota</taxon>
        <taxon>Clostridia</taxon>
        <taxon>Lachnospirales</taxon>
        <taxon>Lachnospiraceae</taxon>
        <taxon>Lacrimispora</taxon>
    </lineage>
</organism>
<comment type="caution">
    <text evidence="10">The sequence shown here is derived from an EMBL/GenBank/DDBJ whole genome shotgun (WGS) entry which is preliminary data.</text>
</comment>
<dbReference type="Gene3D" id="1.10.1790.10">
    <property type="entry name" value="PRD domain"/>
    <property type="match status" value="2"/>
</dbReference>
<dbReference type="InterPro" id="IPR050661">
    <property type="entry name" value="BglG_antiterminators"/>
</dbReference>
<accession>A0A3E2NDX5</accession>
<feature type="domain" description="PRD" evidence="8">
    <location>
        <begin position="296"/>
        <end position="403"/>
    </location>
</feature>
<dbReference type="InterPro" id="IPR011608">
    <property type="entry name" value="PRD"/>
</dbReference>
<dbReference type="InterPro" id="IPR002178">
    <property type="entry name" value="PTS_EIIA_type-2_dom"/>
</dbReference>
<dbReference type="InterPro" id="IPR007737">
    <property type="entry name" value="Mga_HTH"/>
</dbReference>
<dbReference type="Proteomes" id="UP000260680">
    <property type="component" value="Unassembled WGS sequence"/>
</dbReference>
<dbReference type="PANTHER" id="PTHR30185:SF13">
    <property type="entry name" value="LICABCH OPERON REGULATOR-RELATED"/>
    <property type="match status" value="1"/>
</dbReference>
<dbReference type="InterPro" id="IPR036095">
    <property type="entry name" value="PTS_EIIB-like_sf"/>
</dbReference>
<evidence type="ECO:0000256" key="2">
    <source>
        <dbReference type="ARBA" id="ARBA00022737"/>
    </source>
</evidence>
<gene>
    <name evidence="9" type="primary">licR_1</name>
    <name evidence="10" type="ORF">DS742_09205</name>
    <name evidence="9" type="ORF">LAD12857_19120</name>
</gene>
<evidence type="ECO:0000256" key="3">
    <source>
        <dbReference type="ARBA" id="ARBA00023015"/>
    </source>
</evidence>
<dbReference type="PROSITE" id="PS51094">
    <property type="entry name" value="PTS_EIIA_TYPE_2"/>
    <property type="match status" value="1"/>
</dbReference>
<evidence type="ECO:0000259" key="6">
    <source>
        <dbReference type="PROSITE" id="PS51094"/>
    </source>
</evidence>
<dbReference type="EMBL" id="QOHO01000026">
    <property type="protein sequence ID" value="RFZ79196.1"/>
    <property type="molecule type" value="Genomic_DNA"/>
</dbReference>
<dbReference type="InterPro" id="IPR013011">
    <property type="entry name" value="PTS_EIIB_2"/>
</dbReference>
<dbReference type="SUPFAM" id="SSF52794">
    <property type="entry name" value="PTS system IIB component-like"/>
    <property type="match status" value="1"/>
</dbReference>
<dbReference type="Proteomes" id="UP001419084">
    <property type="component" value="Unassembled WGS sequence"/>
</dbReference>
<dbReference type="Pfam" id="PF00874">
    <property type="entry name" value="PRD"/>
    <property type="match status" value="1"/>
</dbReference>
<dbReference type="GO" id="GO:0006355">
    <property type="term" value="P:regulation of DNA-templated transcription"/>
    <property type="evidence" value="ECO:0007669"/>
    <property type="project" value="InterPro"/>
</dbReference>
<evidence type="ECO:0000313" key="10">
    <source>
        <dbReference type="EMBL" id="RFZ79196.1"/>
    </source>
</evidence>
<dbReference type="EMBL" id="BRPJ01000033">
    <property type="protein sequence ID" value="GLB29989.1"/>
    <property type="molecule type" value="Genomic_DNA"/>
</dbReference>
<evidence type="ECO:0000313" key="12">
    <source>
        <dbReference type="Proteomes" id="UP001419084"/>
    </source>
</evidence>
<dbReference type="AlphaFoldDB" id="A0A3E2NDX5"/>
<dbReference type="Gene3D" id="1.10.10.10">
    <property type="entry name" value="Winged helix-like DNA-binding domain superfamily/Winged helix DNA-binding domain"/>
    <property type="match status" value="2"/>
</dbReference>
<feature type="domain" description="PTS EIIB type-2" evidence="7">
    <location>
        <begin position="407"/>
        <end position="498"/>
    </location>
</feature>
<dbReference type="PANTHER" id="PTHR30185">
    <property type="entry name" value="CRYPTIC BETA-GLUCOSIDE BGL OPERON ANTITERMINATOR"/>
    <property type="match status" value="1"/>
</dbReference>
<reference evidence="10 11" key="1">
    <citation type="submission" date="2018-07" db="EMBL/GenBank/DDBJ databases">
        <title>New species, Clostridium PI-S10-A1B.</title>
        <authorList>
            <person name="Krishna G."/>
            <person name="Summeta K."/>
            <person name="Shikha S."/>
            <person name="Prabhu P.B."/>
            <person name="Suresh K."/>
        </authorList>
    </citation>
    <scope>NUCLEOTIDE SEQUENCE [LARGE SCALE GENOMIC DNA]</scope>
    <source>
        <strain evidence="10 11">PI-S10-A1B</strain>
    </source>
</reference>
<dbReference type="Pfam" id="PF00359">
    <property type="entry name" value="PTS_EIIA_2"/>
    <property type="match status" value="1"/>
</dbReference>
<dbReference type="PROSITE" id="PS51099">
    <property type="entry name" value="PTS_EIIB_TYPE_2"/>
    <property type="match status" value="1"/>
</dbReference>
<dbReference type="Gene3D" id="3.40.50.2300">
    <property type="match status" value="1"/>
</dbReference>
<keyword evidence="12" id="KW-1185">Reference proteome</keyword>
<dbReference type="Gene3D" id="3.40.930.10">
    <property type="entry name" value="Mannitol-specific EII, Chain A"/>
    <property type="match status" value="1"/>
</dbReference>
<keyword evidence="2" id="KW-0677">Repeat</keyword>
<feature type="domain" description="PTS EIIA type-2" evidence="6">
    <location>
        <begin position="500"/>
        <end position="639"/>
    </location>
</feature>
<dbReference type="SUPFAM" id="SSF63520">
    <property type="entry name" value="PTS-regulatory domain, PRD"/>
    <property type="match status" value="2"/>
</dbReference>
<dbReference type="PROSITE" id="PS51372">
    <property type="entry name" value="PRD_2"/>
    <property type="match status" value="2"/>
</dbReference>
<evidence type="ECO:0000256" key="4">
    <source>
        <dbReference type="ARBA" id="ARBA00023159"/>
    </source>
</evidence>
<dbReference type="InterPro" id="IPR036388">
    <property type="entry name" value="WH-like_DNA-bd_sf"/>
</dbReference>
<sequence>MNREITEILSLLTENTYKTAAQLADSVLAHEKTVRTRIKELNRILESNGASIVSKQKYGYRLLVHDLELYTSFCSSLGESGYQMLPSNSEERVNYMLEYLLNHSNYVKLEYFVDILYVSRNTITADIKKVEYIFHFYHIELVRRPNYGVKAVGSEFDKRICMANHFLKANLSFKNDKMKHDEQQTVSLILQSVLCKNSLRISEIAFQALTMCLYFGVKRIQMGNHIEADGIASKVDRVNGRVDIDVRIMEVAAFVAVEVETQFSVTLPEEEVGYIAVLLAGTVLSDIDLPINKNLQITHFIDDLSMQMILRVREGFKLDFLDNFDLRMCLNKHMVPFNIRMLYGIPLKNPILDNVKKEYPYAYNLAAHACTVLNEHYGMSIPEEEIGYFALLFQFALEKQEKKIQKKNILIVCSSGVGSSQLFIHRYRQMFGKYVDQIRECTVLEVAAYDYSDIDYLFTTVPLDVPVPVPVFVVSLFWDRDDFTNVHKLFEQDDTKVIQQFFVPEHFYNNIQLQSREEVIRFLCDAANQHFTLPEDFYESVMKREFLGQTDFGNLAAIPHPFTIMTDKSFVIVGILKEPIRWGHNDVQIVFLVSISKAGDKNIEDFYQLITNLLFNTEKIKQLIDEPDFDHLVKLLKDSAE</sequence>
<reference evidence="9 12" key="2">
    <citation type="journal article" date="2024" name="Int. J. Syst. Evol. Microbiol.">
        <title>Lacrimispora brassicae sp. nov. isolated from fermented cabbage, and proposal of Clostridium indicum Gundawar et al. 2019 and Clostridium methoxybenzovorans Mechichi et al. 1999 as heterotypic synonyms of Lacrimispora amygdalina (Parshina et al. 2003) Haas and Blanchard 2020 and Lacrimispora indolis (McClung and McCoy 1957) Haas and Blanchard 2020, respectively.</title>
        <authorList>
            <person name="Kobayashi H."/>
            <person name="Tanizawa Y."/>
            <person name="Sakamoto M."/>
            <person name="Ohkuma M."/>
            <person name="Tohno M."/>
        </authorList>
    </citation>
    <scope>NUCLEOTIDE SEQUENCE [LARGE SCALE GENOMIC DNA]</scope>
    <source>
        <strain evidence="9 12">DSM 12857</strain>
    </source>
</reference>
<dbReference type="SUPFAM" id="SSF55804">
    <property type="entry name" value="Phoshotransferase/anion transport protein"/>
    <property type="match status" value="1"/>
</dbReference>
<keyword evidence="3" id="KW-0805">Transcription regulation</keyword>
<name>A0A3E2NDX5_9FIRM</name>
<dbReference type="InterPro" id="IPR036634">
    <property type="entry name" value="PRD_sf"/>
</dbReference>
<dbReference type="GO" id="GO:0009401">
    <property type="term" value="P:phosphoenolpyruvate-dependent sugar phosphotransferase system"/>
    <property type="evidence" value="ECO:0007669"/>
    <property type="project" value="InterPro"/>
</dbReference>
<keyword evidence="4" id="KW-0010">Activator</keyword>
<keyword evidence="1" id="KW-0808">Transferase</keyword>
<proteinExistence type="predicted"/>
<evidence type="ECO:0000313" key="11">
    <source>
        <dbReference type="Proteomes" id="UP000260680"/>
    </source>
</evidence>
<evidence type="ECO:0000259" key="8">
    <source>
        <dbReference type="PROSITE" id="PS51372"/>
    </source>
</evidence>
<evidence type="ECO:0000313" key="9">
    <source>
        <dbReference type="EMBL" id="GLB29989.1"/>
    </source>
</evidence>
<dbReference type="RefSeq" id="WP_117416707.1">
    <property type="nucleotide sequence ID" value="NZ_BRPJ01000033.1"/>
</dbReference>
<dbReference type="OrthoDB" id="3175596at2"/>
<evidence type="ECO:0000259" key="7">
    <source>
        <dbReference type="PROSITE" id="PS51099"/>
    </source>
</evidence>
<feature type="domain" description="PRD" evidence="8">
    <location>
        <begin position="177"/>
        <end position="289"/>
    </location>
</feature>
<evidence type="ECO:0000256" key="1">
    <source>
        <dbReference type="ARBA" id="ARBA00022679"/>
    </source>
</evidence>
<dbReference type="InterPro" id="IPR016152">
    <property type="entry name" value="PTrfase/Anion_transptr"/>
</dbReference>
<dbReference type="GO" id="GO:0008982">
    <property type="term" value="F:protein-N(PI)-phosphohistidine-sugar phosphotransferase activity"/>
    <property type="evidence" value="ECO:0007669"/>
    <property type="project" value="InterPro"/>
</dbReference>
<keyword evidence="5" id="KW-0804">Transcription</keyword>